<gene>
    <name evidence="7" type="primary">cps10P</name>
</gene>
<reference evidence="7" key="1">
    <citation type="journal article" date="2011" name="FEMS Microbiol. Lett.">
        <title>Genetic analysis of the capsular polysaccharide synthesis locus in 15 Streptococcus suis serotypes.</title>
        <authorList>
            <person name="Wang K."/>
            <person name="Fan W."/>
            <person name="Cai L."/>
            <person name="Huang B."/>
            <person name="Lu C."/>
        </authorList>
    </citation>
    <scope>NUCLEOTIDE SEQUENCE</scope>
    <source>
        <strain evidence="7">4417</strain>
    </source>
</reference>
<feature type="transmembrane region" description="Helical" evidence="6">
    <location>
        <begin position="332"/>
        <end position="354"/>
    </location>
</feature>
<keyword evidence="5 6" id="KW-0472">Membrane</keyword>
<evidence type="ECO:0000256" key="4">
    <source>
        <dbReference type="ARBA" id="ARBA00022989"/>
    </source>
</evidence>
<dbReference type="Pfam" id="PF01943">
    <property type="entry name" value="Polysacc_synt"/>
    <property type="match status" value="1"/>
</dbReference>
<feature type="transmembrane region" description="Helical" evidence="6">
    <location>
        <begin position="21"/>
        <end position="43"/>
    </location>
</feature>
<protein>
    <submittedName>
        <fullName evidence="7">Cps10P</fullName>
    </submittedName>
</protein>
<keyword evidence="2" id="KW-1003">Cell membrane</keyword>
<feature type="transmembrane region" description="Helical" evidence="6">
    <location>
        <begin position="417"/>
        <end position="439"/>
    </location>
</feature>
<feature type="transmembrane region" description="Helical" evidence="6">
    <location>
        <begin position="445"/>
        <end position="466"/>
    </location>
</feature>
<name>G8DU20_STRSU</name>
<feature type="transmembrane region" description="Helical" evidence="6">
    <location>
        <begin position="98"/>
        <end position="119"/>
    </location>
</feature>
<dbReference type="InterPro" id="IPR002797">
    <property type="entry name" value="Polysacc_synth"/>
</dbReference>
<dbReference type="InterPro" id="IPR050833">
    <property type="entry name" value="Poly_Biosynth_Transport"/>
</dbReference>
<organism evidence="7">
    <name type="scientific">Streptococcus suis</name>
    <dbReference type="NCBI Taxonomy" id="1307"/>
    <lineage>
        <taxon>Bacteria</taxon>
        <taxon>Bacillati</taxon>
        <taxon>Bacillota</taxon>
        <taxon>Bacilli</taxon>
        <taxon>Lactobacillales</taxon>
        <taxon>Streptococcaceae</taxon>
        <taxon>Streptococcus</taxon>
    </lineage>
</organism>
<feature type="transmembrane region" description="Helical" evidence="6">
    <location>
        <begin position="361"/>
        <end position="382"/>
    </location>
</feature>
<feature type="transmembrane region" description="Helical" evidence="6">
    <location>
        <begin position="388"/>
        <end position="405"/>
    </location>
</feature>
<evidence type="ECO:0000256" key="2">
    <source>
        <dbReference type="ARBA" id="ARBA00022475"/>
    </source>
</evidence>
<feature type="transmembrane region" description="Helical" evidence="6">
    <location>
        <begin position="125"/>
        <end position="144"/>
    </location>
</feature>
<feature type="transmembrane region" description="Helical" evidence="6">
    <location>
        <begin position="300"/>
        <end position="320"/>
    </location>
</feature>
<sequence>MRFLGRTQMTSQIQRHNYKKISTYYMVGTLFNQGISFLTVPIFSRLLSPYDYGVVNTYTSWVAIASMIISCAVYMGIRSAFVEFEENINDVMSTLTTLTLLNGAICLIVIGICIFFIDIKNPELILLGLGNAVGQALLQNYSMYQMMKFDYRFRTFLLVFPNLLAVLISLFTVSYIFSDYRYLGRIIPTALTQLFFGLFITYLIYRKSLIIWNFYYVRFALKISLPLVLHGIALNILSQSDRLMITAFRNASETGIYSLVYNFGMLATVITTGLDGVWVPWFTNKLKNNEESIINTQVKYYIDFMTFAMCGLILIGPEIIKILAGRDYWNGIGLVPPIVLANLLIFAYTLYVNVEHYYKKTVFITINTVIAATINLITNYLFIPKYGYFAAAFTTLFSYGVAFFLHANYSKELNRDLYPISYFIFPFFKILGVVIIFYIFVDSIIIRWLFAAVLFLFEIFQYRELIIEQIKQLKKK</sequence>
<proteinExistence type="predicted"/>
<feature type="transmembrane region" description="Helical" evidence="6">
    <location>
        <begin position="156"/>
        <end position="177"/>
    </location>
</feature>
<evidence type="ECO:0000313" key="7">
    <source>
        <dbReference type="EMBL" id="AEH57521.1"/>
    </source>
</evidence>
<dbReference type="GO" id="GO:0005886">
    <property type="term" value="C:plasma membrane"/>
    <property type="evidence" value="ECO:0007669"/>
    <property type="project" value="UniProtKB-SubCell"/>
</dbReference>
<dbReference type="AlphaFoldDB" id="G8DU20"/>
<comment type="subcellular location">
    <subcellularLocation>
        <location evidence="1">Cell membrane</location>
        <topology evidence="1">Multi-pass membrane protein</topology>
    </subcellularLocation>
</comment>
<keyword evidence="4 6" id="KW-1133">Transmembrane helix</keyword>
<accession>G8DU20</accession>
<feature type="transmembrane region" description="Helical" evidence="6">
    <location>
        <begin position="256"/>
        <end position="279"/>
    </location>
</feature>
<keyword evidence="3 6" id="KW-0812">Transmembrane</keyword>
<dbReference type="EMBL" id="JF273652">
    <property type="protein sequence ID" value="AEH57521.1"/>
    <property type="molecule type" value="Genomic_DNA"/>
</dbReference>
<evidence type="ECO:0000256" key="5">
    <source>
        <dbReference type="ARBA" id="ARBA00023136"/>
    </source>
</evidence>
<evidence type="ECO:0000256" key="3">
    <source>
        <dbReference type="ARBA" id="ARBA00022692"/>
    </source>
</evidence>
<evidence type="ECO:0000256" key="6">
    <source>
        <dbReference type="SAM" id="Phobius"/>
    </source>
</evidence>
<feature type="transmembrane region" description="Helical" evidence="6">
    <location>
        <begin position="183"/>
        <end position="204"/>
    </location>
</feature>
<feature type="transmembrane region" description="Helical" evidence="6">
    <location>
        <begin position="58"/>
        <end position="77"/>
    </location>
</feature>
<feature type="transmembrane region" description="Helical" evidence="6">
    <location>
        <begin position="216"/>
        <end position="236"/>
    </location>
</feature>
<dbReference type="PANTHER" id="PTHR30250">
    <property type="entry name" value="PST FAMILY PREDICTED COLANIC ACID TRANSPORTER"/>
    <property type="match status" value="1"/>
</dbReference>
<dbReference type="PANTHER" id="PTHR30250:SF11">
    <property type="entry name" value="O-ANTIGEN TRANSPORTER-RELATED"/>
    <property type="match status" value="1"/>
</dbReference>
<evidence type="ECO:0000256" key="1">
    <source>
        <dbReference type="ARBA" id="ARBA00004651"/>
    </source>
</evidence>